<feature type="domain" description="Cytochrome b5 heme-binding" evidence="7">
    <location>
        <begin position="62"/>
        <end position="164"/>
    </location>
</feature>
<dbReference type="PANTHER" id="PTHR10281:SF72">
    <property type="entry name" value="NEUDESIN"/>
    <property type="match status" value="1"/>
</dbReference>
<dbReference type="EMBL" id="LSSL01000100">
    <property type="protein sequence ID" value="OLY85470.1"/>
    <property type="molecule type" value="Genomic_DNA"/>
</dbReference>
<dbReference type="STRING" id="133383.A0A1R0H8G2"/>
<dbReference type="Proteomes" id="UP000187455">
    <property type="component" value="Unassembled WGS sequence"/>
</dbReference>
<keyword evidence="5" id="KW-0408">Iron</keyword>
<name>A0A1R0H8G2_9FUNG</name>
<accession>A0A1R0H8G2</accession>
<organism evidence="8 9">
    <name type="scientific">Smittium mucronatum</name>
    <dbReference type="NCBI Taxonomy" id="133383"/>
    <lineage>
        <taxon>Eukaryota</taxon>
        <taxon>Fungi</taxon>
        <taxon>Fungi incertae sedis</taxon>
        <taxon>Zoopagomycota</taxon>
        <taxon>Kickxellomycotina</taxon>
        <taxon>Harpellomycetes</taxon>
        <taxon>Harpellales</taxon>
        <taxon>Legeriomycetaceae</taxon>
        <taxon>Smittium</taxon>
    </lineage>
</organism>
<proteinExistence type="inferred from homology"/>
<dbReference type="GO" id="GO:0020037">
    <property type="term" value="F:heme binding"/>
    <property type="evidence" value="ECO:0007669"/>
    <property type="project" value="UniProtKB-ARBA"/>
</dbReference>
<reference evidence="8 9" key="1">
    <citation type="journal article" date="2016" name="Mol. Biol. Evol.">
        <title>Genome-Wide Survey of Gut Fungi (Harpellales) Reveals the First Horizontally Transferred Ubiquitin Gene from a Mosquito Host.</title>
        <authorList>
            <person name="Wang Y."/>
            <person name="White M.M."/>
            <person name="Kvist S."/>
            <person name="Moncalvo J.M."/>
        </authorList>
    </citation>
    <scope>NUCLEOTIDE SEQUENCE [LARGE SCALE GENOMIC DNA]</scope>
    <source>
        <strain evidence="8 9">ALG-7-W6</strain>
    </source>
</reference>
<evidence type="ECO:0000313" key="9">
    <source>
        <dbReference type="Proteomes" id="UP000187455"/>
    </source>
</evidence>
<dbReference type="GO" id="GO:0016020">
    <property type="term" value="C:membrane"/>
    <property type="evidence" value="ECO:0007669"/>
    <property type="project" value="TreeGrafter"/>
</dbReference>
<evidence type="ECO:0000256" key="1">
    <source>
        <dbReference type="ARBA" id="ARBA00004240"/>
    </source>
</evidence>
<sequence>MYEFLTQVFTNNSILEKLTAPTGLILSLITVVVSYLIFRESTPDEGDIEEPEHPEMLVLSDYTLEQLKAFDGSGPTKLIFIGICGKVYDVSEKTQFYGPEGPYASFAGSDATMSLAKNSTTREYIPKDGDEAPDLSILSDKEREALDGWISFFDKKYQVVGKIVY</sequence>
<comment type="caution">
    <text evidence="8">The sequence shown here is derived from an EMBL/GenBank/DDBJ whole genome shotgun (WGS) entry which is preliminary data.</text>
</comment>
<dbReference type="AlphaFoldDB" id="A0A1R0H8G2"/>
<comment type="similarity">
    <text evidence="6">Belongs to the cytochrome b5 family. MAPR subfamily.</text>
</comment>
<dbReference type="Gene3D" id="3.10.120.10">
    <property type="entry name" value="Cytochrome b5-like heme/steroid binding domain"/>
    <property type="match status" value="1"/>
</dbReference>
<gene>
    <name evidence="8" type="ORF">AYI68_g340</name>
</gene>
<evidence type="ECO:0000313" key="8">
    <source>
        <dbReference type="EMBL" id="OLY85470.1"/>
    </source>
</evidence>
<keyword evidence="3" id="KW-0479">Metal-binding</keyword>
<evidence type="ECO:0000256" key="3">
    <source>
        <dbReference type="ARBA" id="ARBA00022723"/>
    </source>
</evidence>
<dbReference type="PANTHER" id="PTHR10281">
    <property type="entry name" value="MEMBRANE-ASSOCIATED PROGESTERONE RECEPTOR COMPONENT-RELATED"/>
    <property type="match status" value="1"/>
</dbReference>
<dbReference type="FunFam" id="3.10.120.10:FF:000003">
    <property type="entry name" value="membrane-associated progesterone receptor component 1"/>
    <property type="match status" value="1"/>
</dbReference>
<dbReference type="InterPro" id="IPR036400">
    <property type="entry name" value="Cyt_B5-like_heme/steroid_sf"/>
</dbReference>
<protein>
    <submittedName>
        <fullName evidence="8">Cytochrome regulator dap1</fullName>
    </submittedName>
</protein>
<evidence type="ECO:0000256" key="6">
    <source>
        <dbReference type="ARBA" id="ARBA00038357"/>
    </source>
</evidence>
<evidence type="ECO:0000256" key="2">
    <source>
        <dbReference type="ARBA" id="ARBA00022617"/>
    </source>
</evidence>
<keyword evidence="4" id="KW-0256">Endoplasmic reticulum</keyword>
<evidence type="ECO:0000256" key="4">
    <source>
        <dbReference type="ARBA" id="ARBA00022824"/>
    </source>
</evidence>
<dbReference type="SUPFAM" id="SSF55856">
    <property type="entry name" value="Cytochrome b5-like heme/steroid binding domain"/>
    <property type="match status" value="1"/>
</dbReference>
<dbReference type="InterPro" id="IPR050577">
    <property type="entry name" value="MAPR/NEUFC/NENF-like"/>
</dbReference>
<keyword evidence="2" id="KW-0349">Heme</keyword>
<dbReference type="Pfam" id="PF00173">
    <property type="entry name" value="Cyt-b5"/>
    <property type="match status" value="1"/>
</dbReference>
<evidence type="ECO:0000256" key="5">
    <source>
        <dbReference type="ARBA" id="ARBA00023004"/>
    </source>
</evidence>
<dbReference type="InterPro" id="IPR001199">
    <property type="entry name" value="Cyt_B5-like_heme/steroid-bd"/>
</dbReference>
<comment type="subcellular location">
    <subcellularLocation>
        <location evidence="1">Endoplasmic reticulum</location>
    </subcellularLocation>
</comment>
<keyword evidence="9" id="KW-1185">Reference proteome</keyword>
<dbReference type="OrthoDB" id="899at2759"/>
<evidence type="ECO:0000259" key="7">
    <source>
        <dbReference type="SMART" id="SM01117"/>
    </source>
</evidence>
<dbReference type="GO" id="GO:0005783">
    <property type="term" value="C:endoplasmic reticulum"/>
    <property type="evidence" value="ECO:0007669"/>
    <property type="project" value="UniProtKB-SubCell"/>
</dbReference>
<dbReference type="GO" id="GO:0046872">
    <property type="term" value="F:metal ion binding"/>
    <property type="evidence" value="ECO:0007669"/>
    <property type="project" value="UniProtKB-KW"/>
</dbReference>
<dbReference type="SMART" id="SM01117">
    <property type="entry name" value="Cyt-b5"/>
    <property type="match status" value="1"/>
</dbReference>